<comment type="caution">
    <text evidence="2">The sequence shown here is derived from an EMBL/GenBank/DDBJ whole genome shotgun (WGS) entry which is preliminary data.</text>
</comment>
<evidence type="ECO:0000256" key="1">
    <source>
        <dbReference type="SAM" id="Phobius"/>
    </source>
</evidence>
<feature type="transmembrane region" description="Helical" evidence="1">
    <location>
        <begin position="20"/>
        <end position="40"/>
    </location>
</feature>
<reference evidence="3" key="1">
    <citation type="submission" date="2017-04" db="EMBL/GenBank/DDBJ databases">
        <title>Function of individual gut microbiota members based on whole genome sequencing of pure cultures obtained from chicken caecum.</title>
        <authorList>
            <person name="Medvecky M."/>
            <person name="Cejkova D."/>
            <person name="Polansky O."/>
            <person name="Karasova D."/>
            <person name="Kubasova T."/>
            <person name="Cizek A."/>
            <person name="Rychlik I."/>
        </authorList>
    </citation>
    <scope>NUCLEOTIDE SEQUENCE [LARGE SCALE GENOMIC DNA]</scope>
    <source>
        <strain evidence="3">An178</strain>
    </source>
</reference>
<gene>
    <name evidence="2" type="ORF">B5F14_09270</name>
</gene>
<dbReference type="RefSeq" id="WP_087159107.1">
    <property type="nucleotide sequence ID" value="NZ_NFKM01000022.1"/>
</dbReference>
<name>A0A1Y4LQF7_9FIRM</name>
<feature type="transmembrane region" description="Helical" evidence="1">
    <location>
        <begin position="163"/>
        <end position="184"/>
    </location>
</feature>
<protein>
    <submittedName>
        <fullName evidence="2">Uncharacterized protein</fullName>
    </submittedName>
</protein>
<dbReference type="EMBL" id="NFKM01000022">
    <property type="protein sequence ID" value="OUP57181.1"/>
    <property type="molecule type" value="Genomic_DNA"/>
</dbReference>
<keyword evidence="1" id="KW-0812">Transmembrane</keyword>
<proteinExistence type="predicted"/>
<evidence type="ECO:0000313" key="3">
    <source>
        <dbReference type="Proteomes" id="UP000195447"/>
    </source>
</evidence>
<sequence length="359" mass="41531">MLTNKQRKLLKRAVIYPTCVRTQAIIAFALPFLWMFLIFIDDVVLDGQDFFTFGFWLMPVLELIDLAFLLVQGLYIRFAVRSKEWNDIVEKANITLQEPKTDELLIKAVSAGVSSAALANDNVGAEFRMDATVRLFKEMQAIRHMAMKMCVIFRERIPNRIHYVLAIVLIPTLVLTGTYVYRYIDILTTNSYDSKIAAASVYQAKEALEQGCQKVYIDDPLKDFDSNGYEVSGYLYENDTISNDSYITIKIDNEGIITDVDYIFGVDVNDTKEANLERIQVELDKLHEMLMDSDLDAKTDYLTEKPYFPEETIEDFMNHSYYERMTSRFKGYFQVGYITSEKAEHDSNDDSYFYFMMGS</sequence>
<keyword evidence="3" id="KW-1185">Reference proteome</keyword>
<accession>A0A1Y4LQF7</accession>
<keyword evidence="1" id="KW-1133">Transmembrane helix</keyword>
<organism evidence="2 3">
    <name type="scientific">Faecalitalea cylindroides</name>
    <dbReference type="NCBI Taxonomy" id="39483"/>
    <lineage>
        <taxon>Bacteria</taxon>
        <taxon>Bacillati</taxon>
        <taxon>Bacillota</taxon>
        <taxon>Erysipelotrichia</taxon>
        <taxon>Erysipelotrichales</taxon>
        <taxon>Erysipelotrichaceae</taxon>
        <taxon>Faecalitalea</taxon>
    </lineage>
</organism>
<dbReference type="Proteomes" id="UP000195447">
    <property type="component" value="Unassembled WGS sequence"/>
</dbReference>
<evidence type="ECO:0000313" key="2">
    <source>
        <dbReference type="EMBL" id="OUP57181.1"/>
    </source>
</evidence>
<keyword evidence="1" id="KW-0472">Membrane</keyword>
<dbReference type="AlphaFoldDB" id="A0A1Y4LQF7"/>
<feature type="transmembrane region" description="Helical" evidence="1">
    <location>
        <begin position="52"/>
        <end position="76"/>
    </location>
</feature>